<reference evidence="5" key="1">
    <citation type="submission" date="2019-11" db="EMBL/GenBank/DDBJ databases">
        <authorList>
            <person name="Liu Y."/>
            <person name="Hou J."/>
            <person name="Li T.-Q."/>
            <person name="Guan C.-H."/>
            <person name="Wu X."/>
            <person name="Wu H.-Z."/>
            <person name="Ling F."/>
            <person name="Zhang R."/>
            <person name="Shi X.-G."/>
            <person name="Ren J.-P."/>
            <person name="Chen E.-F."/>
            <person name="Sun J.-M."/>
        </authorList>
    </citation>
    <scope>NUCLEOTIDE SEQUENCE</scope>
    <source>
        <strain evidence="5">Adult_tree_wgs_1</strain>
        <tissue evidence="5">Leaves</tissue>
    </source>
</reference>
<dbReference type="Proteomes" id="UP000626092">
    <property type="component" value="Unassembled WGS sequence"/>
</dbReference>
<sequence length="652" mass="70183">MGPRQLLHVDADSNALLSSDWDRTPSWLRSSCYCLLLSMADLKVERFSRSSGVILSMADLKVQGKSKDDSLSLGPESDQRWSRASSSLSESSSTPSSSCESSPTSIMVLSNPVRAADLVLELVVKKQKKRPTAEETGGETGGGSQTQRRCSHCQAQVVGRLGPTAEPGGSGLRCPMGAVWLPSPPLIISISSPSPNPISILVMKVPKGLPRCSTMDNLPHKMPRKALFALTICFLSLIPIIEGADPNYLFMECPNATLSTTSTYTANSTYQKNLNTMLSGLSSNSNNASNGFYNFTAGSSPPDVAYGLFICRGDLPTGTCRDCVTYAAGDVVERCPGSKRVTIWYDECILRYSNVSIFSVLDISYRRTLRNPQNATNATGFTEALGVLMDDLSARASSHESGRKFATGELNYSALQPLYGLAQCTPDLSVSDCNTCLRTCISIFPSCCGANIGARVLFPSCYVNYEVYPFYNASVGAAPPPPSPALPPPPGSTTTSSSEYVMHGQFSVKSDVFSFGVLVLEIISGQKNNNFSQSDGAADLLSYAWKLWKEGVSLDLMDPTLEGSHSRNEVTRCIHIALLCVQDDPDARPSMATVVLMLNSYSATLSIPQEPAFFVQTKTGANTLQGLESDQSTSKSMPWSVNEASITELEPR</sequence>
<evidence type="ECO:0000313" key="5">
    <source>
        <dbReference type="EMBL" id="KAF7121194.1"/>
    </source>
</evidence>
<name>A0A834G1Z7_RHOSS</name>
<organism evidence="5 6">
    <name type="scientific">Rhododendron simsii</name>
    <name type="common">Sims's rhododendron</name>
    <dbReference type="NCBI Taxonomy" id="118357"/>
    <lineage>
        <taxon>Eukaryota</taxon>
        <taxon>Viridiplantae</taxon>
        <taxon>Streptophyta</taxon>
        <taxon>Embryophyta</taxon>
        <taxon>Tracheophyta</taxon>
        <taxon>Spermatophyta</taxon>
        <taxon>Magnoliopsida</taxon>
        <taxon>eudicotyledons</taxon>
        <taxon>Gunneridae</taxon>
        <taxon>Pentapetalae</taxon>
        <taxon>asterids</taxon>
        <taxon>Ericales</taxon>
        <taxon>Ericaceae</taxon>
        <taxon>Ericoideae</taxon>
        <taxon>Rhodoreae</taxon>
        <taxon>Rhododendron</taxon>
    </lineage>
</organism>
<dbReference type="PROSITE" id="PS51473">
    <property type="entry name" value="GNK2"/>
    <property type="match status" value="2"/>
</dbReference>
<dbReference type="OrthoDB" id="688481at2759"/>
<dbReference type="Pfam" id="PF07714">
    <property type="entry name" value="PK_Tyr_Ser-Thr"/>
    <property type="match status" value="1"/>
</dbReference>
<feature type="region of interest" description="Disordered" evidence="3">
    <location>
        <begin position="126"/>
        <end position="149"/>
    </location>
</feature>
<dbReference type="PANTHER" id="PTHR32099:SF42">
    <property type="entry name" value="CYSTEINE-RICH RECEPTOR-LIKE PROTEIN KINASE 9-RELATED"/>
    <property type="match status" value="1"/>
</dbReference>
<dbReference type="AlphaFoldDB" id="A0A834G1Z7"/>
<dbReference type="InterPro" id="IPR038408">
    <property type="entry name" value="GNK2_sf"/>
</dbReference>
<dbReference type="InterPro" id="IPR011009">
    <property type="entry name" value="Kinase-like_dom_sf"/>
</dbReference>
<feature type="compositionally biased region" description="Polar residues" evidence="3">
    <location>
        <begin position="627"/>
        <end position="645"/>
    </location>
</feature>
<evidence type="ECO:0000256" key="1">
    <source>
        <dbReference type="ARBA" id="ARBA00022729"/>
    </source>
</evidence>
<dbReference type="InterPro" id="IPR002902">
    <property type="entry name" value="GNK2"/>
</dbReference>
<dbReference type="PANTHER" id="PTHR32099">
    <property type="entry name" value="CYSTEINE-RICH REPEAT SECRETORY PROTEIN"/>
    <property type="match status" value="1"/>
</dbReference>
<dbReference type="EMBL" id="WJXA01000013">
    <property type="protein sequence ID" value="KAF7121194.1"/>
    <property type="molecule type" value="Genomic_DNA"/>
</dbReference>
<keyword evidence="6" id="KW-1185">Reference proteome</keyword>
<comment type="caution">
    <text evidence="5">The sequence shown here is derived from an EMBL/GenBank/DDBJ whole genome shotgun (WGS) entry which is preliminary data.</text>
</comment>
<dbReference type="Pfam" id="PF01657">
    <property type="entry name" value="Stress-antifung"/>
    <property type="match status" value="2"/>
</dbReference>
<accession>A0A834G1Z7</accession>
<evidence type="ECO:0000313" key="6">
    <source>
        <dbReference type="Proteomes" id="UP000626092"/>
    </source>
</evidence>
<feature type="domain" description="Gnk2-homologous" evidence="4">
    <location>
        <begin position="252"/>
        <end position="357"/>
    </location>
</feature>
<feature type="region of interest" description="Disordered" evidence="3">
    <location>
        <begin position="65"/>
        <end position="104"/>
    </location>
</feature>
<dbReference type="InterPro" id="IPR001245">
    <property type="entry name" value="Ser-Thr/Tyr_kinase_cat_dom"/>
</dbReference>
<keyword evidence="1" id="KW-0732">Signal</keyword>
<feature type="domain" description="Gnk2-homologous" evidence="4">
    <location>
        <begin position="363"/>
        <end position="470"/>
    </location>
</feature>
<gene>
    <name evidence="5" type="ORF">RHSIM_Rhsim13G0159900</name>
</gene>
<evidence type="ECO:0000256" key="3">
    <source>
        <dbReference type="SAM" id="MobiDB-lite"/>
    </source>
</evidence>
<evidence type="ECO:0000256" key="2">
    <source>
        <dbReference type="ARBA" id="ARBA00022737"/>
    </source>
</evidence>
<dbReference type="Gene3D" id="1.10.510.10">
    <property type="entry name" value="Transferase(Phosphotransferase) domain 1"/>
    <property type="match status" value="1"/>
</dbReference>
<dbReference type="SUPFAM" id="SSF56112">
    <property type="entry name" value="Protein kinase-like (PK-like)"/>
    <property type="match status" value="1"/>
</dbReference>
<keyword evidence="2" id="KW-0677">Repeat</keyword>
<dbReference type="FunFam" id="3.30.430.20:FF:000003">
    <property type="entry name" value="Cysteine-rich RLK (RECEPTOR-like protein kinase) 10"/>
    <property type="match status" value="1"/>
</dbReference>
<proteinExistence type="predicted"/>
<dbReference type="Gene3D" id="3.30.430.20">
    <property type="entry name" value="Gnk2 domain, C-X8-C-X2-C motif"/>
    <property type="match status" value="2"/>
</dbReference>
<dbReference type="CDD" id="cd23509">
    <property type="entry name" value="Gnk2-like"/>
    <property type="match status" value="2"/>
</dbReference>
<feature type="compositionally biased region" description="Low complexity" evidence="3">
    <location>
        <begin position="85"/>
        <end position="104"/>
    </location>
</feature>
<dbReference type="FunFam" id="3.30.430.20:FF:000002">
    <property type="entry name" value="Cysteine-rich receptor-like protein kinase 10"/>
    <property type="match status" value="1"/>
</dbReference>
<evidence type="ECO:0000259" key="4">
    <source>
        <dbReference type="PROSITE" id="PS51473"/>
    </source>
</evidence>
<feature type="region of interest" description="Disordered" evidence="3">
    <location>
        <begin position="627"/>
        <end position="652"/>
    </location>
</feature>
<dbReference type="GO" id="GO:0004672">
    <property type="term" value="F:protein kinase activity"/>
    <property type="evidence" value="ECO:0007669"/>
    <property type="project" value="InterPro"/>
</dbReference>
<protein>
    <recommendedName>
        <fullName evidence="4">Gnk2-homologous domain-containing protein</fullName>
    </recommendedName>
</protein>